<dbReference type="Gene3D" id="1.10.10.10">
    <property type="entry name" value="Winged helix-like DNA-binding domain superfamily/Winged helix DNA-binding domain"/>
    <property type="match status" value="1"/>
</dbReference>
<dbReference type="EMBL" id="NCEB01000001">
    <property type="protein sequence ID" value="OYX36196.1"/>
    <property type="molecule type" value="Genomic_DNA"/>
</dbReference>
<evidence type="ECO:0000256" key="1">
    <source>
        <dbReference type="ARBA" id="ARBA00010641"/>
    </source>
</evidence>
<keyword evidence="2" id="KW-0805">Transcription regulation</keyword>
<dbReference type="Proteomes" id="UP000215595">
    <property type="component" value="Unassembled WGS sequence"/>
</dbReference>
<evidence type="ECO:0000256" key="5">
    <source>
        <dbReference type="ARBA" id="ARBA00023163"/>
    </source>
</evidence>
<evidence type="ECO:0000313" key="8">
    <source>
        <dbReference type="EMBL" id="OYX36196.1"/>
    </source>
</evidence>
<dbReference type="SUPFAM" id="SSF88659">
    <property type="entry name" value="Sigma3 and sigma4 domains of RNA polymerase sigma factors"/>
    <property type="match status" value="1"/>
</dbReference>
<keyword evidence="5" id="KW-0804">Transcription</keyword>
<evidence type="ECO:0000313" key="9">
    <source>
        <dbReference type="Proteomes" id="UP000215595"/>
    </source>
</evidence>
<dbReference type="InterPro" id="IPR013325">
    <property type="entry name" value="RNA_pol_sigma_r2"/>
</dbReference>
<sequence>MDDFQTGLVELLPRLRRFARVLRPRDADAQDLVQQTVERALAARSKFRRGTRLDSWAFTIMRRIAIDEGRSFQRWSRVISPEDHEATARVPDAGQASEGLRADALAVRDAIHDLPEDQKHAVALILIEGLSYAEAAKVLGVPAGTLTSRLVRGRQSLIETLSAQGVTG</sequence>
<dbReference type="GO" id="GO:0006352">
    <property type="term" value="P:DNA-templated transcription initiation"/>
    <property type="evidence" value="ECO:0007669"/>
    <property type="project" value="InterPro"/>
</dbReference>
<dbReference type="Gene3D" id="1.10.1740.10">
    <property type="match status" value="1"/>
</dbReference>
<reference evidence="8 9" key="1">
    <citation type="submission" date="2017-03" db="EMBL/GenBank/DDBJ databases">
        <title>Lifting the veil on microbial sulfur biogeochemistry in mining wastewaters.</title>
        <authorList>
            <person name="Kantor R.S."/>
            <person name="Colenbrander Nelson T."/>
            <person name="Marshall S."/>
            <person name="Bennett D."/>
            <person name="Apte S."/>
            <person name="Camacho D."/>
            <person name="Thomas B.C."/>
            <person name="Warren L.A."/>
            <person name="Banfield J.F."/>
        </authorList>
    </citation>
    <scope>NUCLEOTIDE SEQUENCE [LARGE SCALE GENOMIC DNA]</scope>
    <source>
        <strain evidence="8">32-69-9</strain>
    </source>
</reference>
<dbReference type="InterPro" id="IPR007627">
    <property type="entry name" value="RNA_pol_sigma70_r2"/>
</dbReference>
<evidence type="ECO:0000256" key="3">
    <source>
        <dbReference type="ARBA" id="ARBA00023082"/>
    </source>
</evidence>
<gene>
    <name evidence="8" type="ORF">B7Z01_00695</name>
</gene>
<evidence type="ECO:0000256" key="4">
    <source>
        <dbReference type="ARBA" id="ARBA00023125"/>
    </source>
</evidence>
<dbReference type="SUPFAM" id="SSF88946">
    <property type="entry name" value="Sigma2 domain of RNA polymerase sigma factors"/>
    <property type="match status" value="1"/>
</dbReference>
<dbReference type="Pfam" id="PF08281">
    <property type="entry name" value="Sigma70_r4_2"/>
    <property type="match status" value="1"/>
</dbReference>
<dbReference type="Pfam" id="PF04542">
    <property type="entry name" value="Sigma70_r2"/>
    <property type="match status" value="1"/>
</dbReference>
<evidence type="ECO:0000259" key="7">
    <source>
        <dbReference type="Pfam" id="PF08281"/>
    </source>
</evidence>
<dbReference type="InterPro" id="IPR039425">
    <property type="entry name" value="RNA_pol_sigma-70-like"/>
</dbReference>
<dbReference type="InterPro" id="IPR013324">
    <property type="entry name" value="RNA_pol_sigma_r3/r4-like"/>
</dbReference>
<dbReference type="CDD" id="cd06171">
    <property type="entry name" value="Sigma70_r4"/>
    <property type="match status" value="1"/>
</dbReference>
<dbReference type="InterPro" id="IPR014284">
    <property type="entry name" value="RNA_pol_sigma-70_dom"/>
</dbReference>
<comment type="similarity">
    <text evidence="1">Belongs to the sigma-70 factor family. ECF subfamily.</text>
</comment>
<accession>A0A258FV20</accession>
<dbReference type="InterPro" id="IPR036388">
    <property type="entry name" value="WH-like_DNA-bd_sf"/>
</dbReference>
<proteinExistence type="inferred from homology"/>
<evidence type="ECO:0000256" key="2">
    <source>
        <dbReference type="ARBA" id="ARBA00023015"/>
    </source>
</evidence>
<dbReference type="GO" id="GO:0003677">
    <property type="term" value="F:DNA binding"/>
    <property type="evidence" value="ECO:0007669"/>
    <property type="project" value="UniProtKB-KW"/>
</dbReference>
<dbReference type="InterPro" id="IPR013249">
    <property type="entry name" value="RNA_pol_sigma70_r4_t2"/>
</dbReference>
<dbReference type="PANTHER" id="PTHR43133:SF8">
    <property type="entry name" value="RNA POLYMERASE SIGMA FACTOR HI_1459-RELATED"/>
    <property type="match status" value="1"/>
</dbReference>
<keyword evidence="3" id="KW-0731">Sigma factor</keyword>
<comment type="caution">
    <text evidence="8">The sequence shown here is derived from an EMBL/GenBank/DDBJ whole genome shotgun (WGS) entry which is preliminary data.</text>
</comment>
<dbReference type="AlphaFoldDB" id="A0A258FV20"/>
<protein>
    <submittedName>
        <fullName evidence="8">RNA polymerase subunit sigma-70</fullName>
    </submittedName>
</protein>
<dbReference type="GO" id="GO:0016987">
    <property type="term" value="F:sigma factor activity"/>
    <property type="evidence" value="ECO:0007669"/>
    <property type="project" value="UniProtKB-KW"/>
</dbReference>
<keyword evidence="4" id="KW-0238">DNA-binding</keyword>
<feature type="domain" description="RNA polymerase sigma factor 70 region 4 type 2" evidence="7">
    <location>
        <begin position="105"/>
        <end position="157"/>
    </location>
</feature>
<dbReference type="PANTHER" id="PTHR43133">
    <property type="entry name" value="RNA POLYMERASE ECF-TYPE SIGMA FACTO"/>
    <property type="match status" value="1"/>
</dbReference>
<dbReference type="NCBIfam" id="TIGR02937">
    <property type="entry name" value="sigma70-ECF"/>
    <property type="match status" value="1"/>
</dbReference>
<evidence type="ECO:0000259" key="6">
    <source>
        <dbReference type="Pfam" id="PF04542"/>
    </source>
</evidence>
<organism evidence="8 9">
    <name type="scientific">Brevundimonas subvibrioides</name>
    <dbReference type="NCBI Taxonomy" id="74313"/>
    <lineage>
        <taxon>Bacteria</taxon>
        <taxon>Pseudomonadati</taxon>
        <taxon>Pseudomonadota</taxon>
        <taxon>Alphaproteobacteria</taxon>
        <taxon>Caulobacterales</taxon>
        <taxon>Caulobacteraceae</taxon>
        <taxon>Brevundimonas</taxon>
    </lineage>
</organism>
<name>A0A258FV20_9CAUL</name>
<feature type="domain" description="RNA polymerase sigma-70 region 2" evidence="6">
    <location>
        <begin position="10"/>
        <end position="71"/>
    </location>
</feature>